<feature type="domain" description="Leucine-rich repeat-containing N-terminal plant-type" evidence="10">
    <location>
        <begin position="634"/>
        <end position="673"/>
    </location>
</feature>
<dbReference type="GO" id="GO:0006952">
    <property type="term" value="P:defense response"/>
    <property type="evidence" value="ECO:0007669"/>
    <property type="project" value="UniProtKB-ARBA"/>
</dbReference>
<feature type="compositionally biased region" description="Polar residues" evidence="9">
    <location>
        <begin position="499"/>
        <end position="515"/>
    </location>
</feature>
<evidence type="ECO:0000313" key="12">
    <source>
        <dbReference type="Proteomes" id="UP000595140"/>
    </source>
</evidence>
<dbReference type="Proteomes" id="UP000595140">
    <property type="component" value="Unassembled WGS sequence"/>
</dbReference>
<feature type="region of interest" description="Disordered" evidence="9">
    <location>
        <begin position="447"/>
        <end position="539"/>
    </location>
</feature>
<accession>A0A484K2G6</accession>
<dbReference type="GO" id="GO:0051707">
    <property type="term" value="P:response to other organism"/>
    <property type="evidence" value="ECO:0007669"/>
    <property type="project" value="UniProtKB-ARBA"/>
</dbReference>
<dbReference type="Pfam" id="PF08263">
    <property type="entry name" value="LRRNT_2"/>
    <property type="match status" value="2"/>
</dbReference>
<dbReference type="SMART" id="SM00369">
    <property type="entry name" value="LRR_TYP"/>
    <property type="match status" value="6"/>
</dbReference>
<feature type="compositionally biased region" description="Polar residues" evidence="9">
    <location>
        <begin position="988"/>
        <end position="1001"/>
    </location>
</feature>
<evidence type="ECO:0000256" key="2">
    <source>
        <dbReference type="ARBA" id="ARBA00022614"/>
    </source>
</evidence>
<keyword evidence="8" id="KW-0325">Glycoprotein</keyword>
<keyword evidence="12" id="KW-1185">Reference proteome</keyword>
<comment type="subcellular location">
    <subcellularLocation>
        <location evidence="1">Membrane</location>
        <topology evidence="1">Single-pass membrane protein</topology>
    </subcellularLocation>
</comment>
<dbReference type="Pfam" id="PF13855">
    <property type="entry name" value="LRR_8"/>
    <property type="match status" value="3"/>
</dbReference>
<dbReference type="FunFam" id="3.80.10.10:FF:000041">
    <property type="entry name" value="LRR receptor-like serine/threonine-protein kinase ERECTA"/>
    <property type="match status" value="1"/>
</dbReference>
<keyword evidence="7" id="KW-0472">Membrane</keyword>
<protein>
    <recommendedName>
        <fullName evidence="10">Leucine-rich repeat-containing N-terminal plant-type domain-containing protein</fullName>
    </recommendedName>
</protein>
<dbReference type="InterPro" id="IPR003591">
    <property type="entry name" value="Leu-rich_rpt_typical-subtyp"/>
</dbReference>
<feature type="region of interest" description="Disordered" evidence="9">
    <location>
        <begin position="556"/>
        <end position="576"/>
    </location>
</feature>
<dbReference type="Pfam" id="PF00560">
    <property type="entry name" value="LRR_1"/>
    <property type="match status" value="2"/>
</dbReference>
<dbReference type="PANTHER" id="PTHR48009">
    <property type="entry name" value="LEUCINE-RICH REPEAT (LRR) FAMILY PROTEIN"/>
    <property type="match status" value="1"/>
</dbReference>
<proteinExistence type="predicted"/>
<dbReference type="GO" id="GO:0016020">
    <property type="term" value="C:membrane"/>
    <property type="evidence" value="ECO:0007669"/>
    <property type="project" value="UniProtKB-SubCell"/>
</dbReference>
<evidence type="ECO:0000256" key="5">
    <source>
        <dbReference type="ARBA" id="ARBA00022737"/>
    </source>
</evidence>
<feature type="compositionally biased region" description="Pro residues" evidence="9">
    <location>
        <begin position="556"/>
        <end position="566"/>
    </location>
</feature>
<dbReference type="FunFam" id="3.80.10.10:FF:000095">
    <property type="entry name" value="LRR receptor-like serine/threonine-protein kinase GSO1"/>
    <property type="match status" value="1"/>
</dbReference>
<dbReference type="AlphaFoldDB" id="A0A484K2G6"/>
<keyword evidence="4" id="KW-0732">Signal</keyword>
<evidence type="ECO:0000256" key="4">
    <source>
        <dbReference type="ARBA" id="ARBA00022729"/>
    </source>
</evidence>
<evidence type="ECO:0000259" key="10">
    <source>
        <dbReference type="Pfam" id="PF08263"/>
    </source>
</evidence>
<evidence type="ECO:0000313" key="11">
    <source>
        <dbReference type="EMBL" id="VFQ59650.1"/>
    </source>
</evidence>
<evidence type="ECO:0000256" key="9">
    <source>
        <dbReference type="SAM" id="MobiDB-lite"/>
    </source>
</evidence>
<keyword evidence="5" id="KW-0677">Repeat</keyword>
<dbReference type="PROSITE" id="PS51450">
    <property type="entry name" value="LRR"/>
    <property type="match status" value="1"/>
</dbReference>
<feature type="domain" description="Leucine-rich repeat-containing N-terminal plant-type" evidence="10">
    <location>
        <begin position="34"/>
        <end position="63"/>
    </location>
</feature>
<reference evidence="11 12" key="1">
    <citation type="submission" date="2018-04" db="EMBL/GenBank/DDBJ databases">
        <authorList>
            <person name="Vogel A."/>
        </authorList>
    </citation>
    <scope>NUCLEOTIDE SEQUENCE [LARGE SCALE GENOMIC DNA]</scope>
</reference>
<evidence type="ECO:0000256" key="7">
    <source>
        <dbReference type="ARBA" id="ARBA00023136"/>
    </source>
</evidence>
<dbReference type="OrthoDB" id="676979at2759"/>
<keyword evidence="2" id="KW-0433">Leucine-rich repeat</keyword>
<evidence type="ECO:0000256" key="3">
    <source>
        <dbReference type="ARBA" id="ARBA00022692"/>
    </source>
</evidence>
<dbReference type="Gene3D" id="3.80.10.10">
    <property type="entry name" value="Ribonuclease Inhibitor"/>
    <property type="match status" value="4"/>
</dbReference>
<dbReference type="InterPro" id="IPR013210">
    <property type="entry name" value="LRR_N_plant-typ"/>
</dbReference>
<dbReference type="PRINTS" id="PR00019">
    <property type="entry name" value="LEURICHRPT"/>
</dbReference>
<dbReference type="InterPro" id="IPR001611">
    <property type="entry name" value="Leu-rich_rpt"/>
</dbReference>
<organism evidence="11 12">
    <name type="scientific">Cuscuta campestris</name>
    <dbReference type="NCBI Taxonomy" id="132261"/>
    <lineage>
        <taxon>Eukaryota</taxon>
        <taxon>Viridiplantae</taxon>
        <taxon>Streptophyta</taxon>
        <taxon>Embryophyta</taxon>
        <taxon>Tracheophyta</taxon>
        <taxon>Spermatophyta</taxon>
        <taxon>Magnoliopsida</taxon>
        <taxon>eudicotyledons</taxon>
        <taxon>Gunneridae</taxon>
        <taxon>Pentapetalae</taxon>
        <taxon>asterids</taxon>
        <taxon>lamiids</taxon>
        <taxon>Solanales</taxon>
        <taxon>Convolvulaceae</taxon>
        <taxon>Cuscuteae</taxon>
        <taxon>Cuscuta</taxon>
        <taxon>Cuscuta subgen. Grammica</taxon>
        <taxon>Cuscuta sect. Cleistogrammica</taxon>
    </lineage>
</organism>
<keyword evidence="3" id="KW-0812">Transmembrane</keyword>
<dbReference type="InterPro" id="IPR053213">
    <property type="entry name" value="RLP29"/>
</dbReference>
<evidence type="ECO:0000256" key="6">
    <source>
        <dbReference type="ARBA" id="ARBA00022989"/>
    </source>
</evidence>
<dbReference type="InterPro" id="IPR032675">
    <property type="entry name" value="LRR_dom_sf"/>
</dbReference>
<keyword evidence="6" id="KW-1133">Transmembrane helix</keyword>
<dbReference type="PANTHER" id="PTHR48009:SF4">
    <property type="entry name" value="LEUCINE-RICH REPEAT (LRR) FAMILY PROTEIN"/>
    <property type="match status" value="1"/>
</dbReference>
<evidence type="ECO:0000256" key="1">
    <source>
        <dbReference type="ARBA" id="ARBA00004167"/>
    </source>
</evidence>
<dbReference type="SUPFAM" id="SSF52058">
    <property type="entry name" value="L domain-like"/>
    <property type="match status" value="2"/>
</dbReference>
<gene>
    <name evidence="11" type="ORF">CCAM_LOCUS1426</name>
</gene>
<sequence length="1008" mass="108066">MMGLVAMKFGFLFTIFLPSVFFASPPVFLSLQMIQKNLSGSNFFVNWNFNVGDLCNFNGVSCSEDQTKVYKLYLGPYLSGRLDPPFLILPSLSELAVDPGNISSSPLDWLSSPLTNLSSLTLLSITGNRFSGGIPPSIASLRNLLKLDLSCNRLTGSIPWLIGGLPALTSLDLSGNRLSGSVPVFYSPNLLTVDLNDNYLSGRLPSNAFPPSLNSLSLPRNRLTSTVHQALSGLNNLTFLDLGFNDFSGCIPANLFCPPMETLLLDGNRFAGSLPQSPACAVNIATVDLSYNRLSGKIPPCFSAAKSLAMNNNRFTGEVPGEFVDRVLSSEMKGLYLQHNSLTGIKVNQTAAADFQAKGSVCLEGNPIVTPPPVKDDDVDATVSEQQLILQVLRGLPDDLRGQTSFLQYQTPPPTFLQTRSALLLLEQQRADLGTGGAVGDSGTALYAGGGGSSGGDSRRYGSSGGGRADSSGRNSPGQSQHNRQRGGQQRGRGRGRSFGSNARHTHGQNTGQFTNPNPNPGLLGPRPNPHPYPQAYFPTPYPHASAPYPYPSPYPTAPLHPPSSPTTPSAGANTITPTALAHNFDTLSLRDPHWYMDTGVTHHIASDPAFLVALLIHPCFFPSSDLANATLDPNDFTALQAIRNGLKDLPGSNFFASWNFTSDPCNFAGVNCGDGGKVLGLSLGEDRAGSPGLTGRIDPAIGNLSALSVFAVFPGKIYGALPESLSQLKGLRFLGITRNFISGNIPASLGQLQNLKTLDLSFNQLTGTIPPQIGELPALQAVFLSRNRLSGSVPVFISQSLKQIKLDRNDLSGSLPPNAFPPTLERLSLSLNRLTGPIGPTLTGLTRLTYLDLSSNRFTGEIPQAVLYFPITDLQLQRNQFSGKVSPESGQVNITTIDLSHNQLYGNISPSLSTVQNLYLNSNRFTGVVPDEFVPRLHSGDIRILYLQHNFVTGINMNPVENPVAPSSLLCLVYNCMVPPVRSTCRASAGQQKSRPTNQCKDWKTKG</sequence>
<dbReference type="EMBL" id="OOIL02000038">
    <property type="protein sequence ID" value="VFQ59650.1"/>
    <property type="molecule type" value="Genomic_DNA"/>
</dbReference>
<feature type="region of interest" description="Disordered" evidence="9">
    <location>
        <begin position="988"/>
        <end position="1008"/>
    </location>
</feature>
<evidence type="ECO:0000256" key="8">
    <source>
        <dbReference type="ARBA" id="ARBA00023180"/>
    </source>
</evidence>
<name>A0A484K2G6_9ASTE</name>